<sequence length="70" mass="7304">MRNNGVSNVADECGDAALSTMSAHDAAVCQSGYAAQEWAKAQWPPAPWGPSLGRCSGEVRAGSARPHTDF</sequence>
<dbReference type="Proteomes" id="UP000008703">
    <property type="component" value="Chromosome"/>
</dbReference>
<accession>G2NVJ8</accession>
<reference evidence="1" key="1">
    <citation type="submission" date="2011-08" db="EMBL/GenBank/DDBJ databases">
        <title>Complete sequence of chromosome of Streptomyces violaceusniger Tu 4113.</title>
        <authorList>
            <consortium name="US DOE Joint Genome Institute"/>
            <person name="Lucas S."/>
            <person name="Han J."/>
            <person name="Lapidus A."/>
            <person name="Cheng J.-F."/>
            <person name="Goodwin L."/>
            <person name="Pitluck S."/>
            <person name="Peters L."/>
            <person name="Ivanova N."/>
            <person name="Daligault H."/>
            <person name="Detter J.C."/>
            <person name="Han C."/>
            <person name="Tapia R."/>
            <person name="Land M."/>
            <person name="Hauser L."/>
            <person name="Kyrpides N."/>
            <person name="Ivanova N."/>
            <person name="Pagani I."/>
            <person name="Hagen A."/>
            <person name="Katz L."/>
            <person name="Fiedler H.-P."/>
            <person name="Keasling J."/>
            <person name="Fortman J."/>
            <person name="Woyke T."/>
        </authorList>
    </citation>
    <scope>NUCLEOTIDE SEQUENCE [LARGE SCALE GENOMIC DNA]</scope>
    <source>
        <strain evidence="1">Tu 4113</strain>
    </source>
</reference>
<dbReference type="AlphaFoldDB" id="G2NVJ8"/>
<dbReference type="KEGG" id="svl:Strvi_6453"/>
<protein>
    <submittedName>
        <fullName evidence="1">Uncharacterized protein</fullName>
    </submittedName>
</protein>
<gene>
    <name evidence="1" type="ORF">Strvi_6453</name>
</gene>
<dbReference type="HOGENOM" id="CLU_2756297_0_0_11"/>
<evidence type="ECO:0000313" key="1">
    <source>
        <dbReference type="EMBL" id="AEM85882.1"/>
    </source>
</evidence>
<name>G2NVJ8_STRV4</name>
<dbReference type="EMBL" id="CP002994">
    <property type="protein sequence ID" value="AEM85882.1"/>
    <property type="molecule type" value="Genomic_DNA"/>
</dbReference>
<keyword evidence="2" id="KW-1185">Reference proteome</keyword>
<proteinExistence type="predicted"/>
<evidence type="ECO:0000313" key="2">
    <source>
        <dbReference type="Proteomes" id="UP000008703"/>
    </source>
</evidence>
<organism evidence="1 2">
    <name type="scientific">Streptomyces violaceusniger (strain Tu 4113)</name>
    <dbReference type="NCBI Taxonomy" id="653045"/>
    <lineage>
        <taxon>Bacteria</taxon>
        <taxon>Bacillati</taxon>
        <taxon>Actinomycetota</taxon>
        <taxon>Actinomycetes</taxon>
        <taxon>Kitasatosporales</taxon>
        <taxon>Streptomycetaceae</taxon>
        <taxon>Streptomyces</taxon>
        <taxon>Streptomyces violaceusniger group</taxon>
    </lineage>
</organism>